<feature type="compositionally biased region" description="Polar residues" evidence="9">
    <location>
        <begin position="301"/>
        <end position="311"/>
    </location>
</feature>
<name>A0A7R9IJV0_9NEOP</name>
<dbReference type="AlphaFoldDB" id="A0A7R9IJV0"/>
<feature type="compositionally biased region" description="Acidic residues" evidence="9">
    <location>
        <begin position="633"/>
        <end position="644"/>
    </location>
</feature>
<feature type="compositionally biased region" description="Basic and acidic residues" evidence="9">
    <location>
        <begin position="610"/>
        <end position="632"/>
    </location>
</feature>
<protein>
    <recommendedName>
        <fullName evidence="11">SMP-LTD domain-containing protein</fullName>
    </recommendedName>
</protein>
<feature type="region of interest" description="Disordered" evidence="9">
    <location>
        <begin position="105"/>
        <end position="131"/>
    </location>
</feature>
<keyword evidence="3 10" id="KW-0812">Transmembrane</keyword>
<proteinExistence type="predicted"/>
<keyword evidence="4" id="KW-0256">Endoplasmic reticulum</keyword>
<dbReference type="InterPro" id="IPR019411">
    <property type="entry name" value="MMM1_dom"/>
</dbReference>
<keyword evidence="2" id="KW-0813">Transport</keyword>
<evidence type="ECO:0000256" key="8">
    <source>
        <dbReference type="ARBA" id="ARBA00023136"/>
    </source>
</evidence>
<evidence type="ECO:0000313" key="12">
    <source>
        <dbReference type="EMBL" id="CAD7459525.1"/>
    </source>
</evidence>
<evidence type="ECO:0000256" key="6">
    <source>
        <dbReference type="ARBA" id="ARBA00023055"/>
    </source>
</evidence>
<dbReference type="PANTHER" id="PTHR13466">
    <property type="entry name" value="TEX2 PROTEIN-RELATED"/>
    <property type="match status" value="1"/>
</dbReference>
<dbReference type="GO" id="GO:0006869">
    <property type="term" value="P:lipid transport"/>
    <property type="evidence" value="ECO:0007669"/>
    <property type="project" value="UniProtKB-KW"/>
</dbReference>
<evidence type="ECO:0000256" key="5">
    <source>
        <dbReference type="ARBA" id="ARBA00022989"/>
    </source>
</evidence>
<feature type="compositionally biased region" description="Basic and acidic residues" evidence="9">
    <location>
        <begin position="120"/>
        <end position="131"/>
    </location>
</feature>
<dbReference type="CDD" id="cd21675">
    <property type="entry name" value="SMP_TEX2"/>
    <property type="match status" value="1"/>
</dbReference>
<feature type="region of interest" description="Disordered" evidence="9">
    <location>
        <begin position="289"/>
        <end position="311"/>
    </location>
</feature>
<reference evidence="12" key="1">
    <citation type="submission" date="2020-11" db="EMBL/GenBank/DDBJ databases">
        <authorList>
            <person name="Tran Van P."/>
        </authorList>
    </citation>
    <scope>NUCLEOTIDE SEQUENCE</scope>
</reference>
<comment type="subcellular location">
    <subcellularLocation>
        <location evidence="1">Endoplasmic reticulum membrane</location>
    </subcellularLocation>
</comment>
<feature type="region of interest" description="Disordered" evidence="9">
    <location>
        <begin position="175"/>
        <end position="250"/>
    </location>
</feature>
<keyword evidence="6" id="KW-0445">Lipid transport</keyword>
<sequence length="1152" mass="129000">MSTFNSAITFLQNRGICVQTGGELRKGFALFFMADVRVHFESYSTWMVFLAGKSITTSVPTFAIRFHADDEELEAVYPSADETDDEAEKQDDELGSSSQLITASPMAASSASATVPGVSHSRDPSPMKEYLKGLGKRSTSVDAGVLDPNTSGSDTWRIFHELKGKITKTVEEKLTEMKNERKSSSSVTFLGGSALRGGRMMGGGGSKDDSSISDSESVSESSSKGQEQKSSSLKESDGSPKKVISNQEDKAIEEDIASSTNSLDLLEVSDTPTLISSLGGKSSHTKLKHFQGLRRRKVPKASSNPSSPTSIKMSLLAHSHKELEELDVEPGVEAYEDSDLVTPLDTNLDYDIPTTDYRTSPPSSNDVVSTLSRPRHRSFFLRYKVFQKLLILVALLATYFLFQLPTYLSGFLCGVLMTVASYTLFLRLFDILKPSPSMLVDVDVASERFAVPDYSKMPILEIPAVKEYQPINKHAGWMNEYPFNYEPGRYSLTDTRSVYVRLEGSTMRISQTRAKIPKRAMFNEREHNKVKFHHQRIYDISQCQVTLLPEGLTRKRLWSKKYPICIMFGKNCVYKVEYIKEDSTQDIPNSSQDIQDSSSDKGGLVELPDPEGRFQESEDTLHDSADEFHDVTDGEEGDIDDDDEDDDTFCHIDKTALEETCIYLFSRTDREKEEWYRKLVAAVKDRIPAPPNPFNDSSLPCPASTFPRPDEQPMVSTGVSIPERETVDQRYLQFMTRFHLKVHRYTGQRLTKACQTLLLPRSLHDIANHQESSEHLHITHSSTSGAQPQPKLANMFAYLRQQSVVDIIASKQPTVVEATTTSQTVLRPSSRRLVKMESEIKLEMEHRDVDCDVMWVNVLIGRVLFDILSNPQCVELIRDKIQKKLSTIKLPYFVEELLVTDLELGDAVPMIHRVSSPLLDERGLWVDLDVTYEGSVCLTLETKLNLMKLKEEAAKVVKDEKVQAAAEKRRPCVLTVIDIFSLTEVAATSSIRSSDKDTNSAMFDSDLEDTAESSSEMEDEDSSTPEEVDDSPKRKPAGGTSKKIINMVSKIAASKYFQHATENKYIKRAMEGVSNTKIVLGVELKGLVGTLAINISPPPSDRLWYGFRTNPRIWLSARPKLGERQVNIGHLVSWIEKKLIAEFQVSILVPLL</sequence>
<dbReference type="Pfam" id="PF10296">
    <property type="entry name" value="MMM1"/>
    <property type="match status" value="1"/>
</dbReference>
<feature type="domain" description="SMP-LTD" evidence="11">
    <location>
        <begin position="849"/>
        <end position="1152"/>
    </location>
</feature>
<evidence type="ECO:0000256" key="2">
    <source>
        <dbReference type="ARBA" id="ARBA00022448"/>
    </source>
</evidence>
<evidence type="ECO:0000256" key="9">
    <source>
        <dbReference type="SAM" id="MobiDB-lite"/>
    </source>
</evidence>
<feature type="compositionally biased region" description="Acidic residues" evidence="9">
    <location>
        <begin position="1005"/>
        <end position="1029"/>
    </location>
</feature>
<evidence type="ECO:0000256" key="7">
    <source>
        <dbReference type="ARBA" id="ARBA00023121"/>
    </source>
</evidence>
<keyword evidence="8 10" id="KW-0472">Membrane</keyword>
<feature type="transmembrane region" description="Helical" evidence="10">
    <location>
        <begin position="408"/>
        <end position="429"/>
    </location>
</feature>
<dbReference type="PROSITE" id="PS51847">
    <property type="entry name" value="SMP"/>
    <property type="match status" value="1"/>
</dbReference>
<keyword evidence="7" id="KW-0446">Lipid-binding</keyword>
<evidence type="ECO:0000256" key="10">
    <source>
        <dbReference type="SAM" id="Phobius"/>
    </source>
</evidence>
<evidence type="ECO:0000256" key="3">
    <source>
        <dbReference type="ARBA" id="ARBA00022692"/>
    </source>
</evidence>
<accession>A0A7R9IJV0</accession>
<dbReference type="InterPro" id="IPR031468">
    <property type="entry name" value="SMP_LBD"/>
</dbReference>
<feature type="compositionally biased region" description="Basic residues" evidence="9">
    <location>
        <begin position="289"/>
        <end position="299"/>
    </location>
</feature>
<feature type="compositionally biased region" description="Low complexity" evidence="9">
    <location>
        <begin position="212"/>
        <end position="231"/>
    </location>
</feature>
<dbReference type="EMBL" id="OE002936">
    <property type="protein sequence ID" value="CAD7459525.1"/>
    <property type="molecule type" value="Genomic_DNA"/>
</dbReference>
<feature type="transmembrane region" description="Helical" evidence="10">
    <location>
        <begin position="385"/>
        <end position="402"/>
    </location>
</feature>
<feature type="region of interest" description="Disordered" evidence="9">
    <location>
        <begin position="991"/>
        <end position="1040"/>
    </location>
</feature>
<evidence type="ECO:0000256" key="4">
    <source>
        <dbReference type="ARBA" id="ARBA00022824"/>
    </source>
</evidence>
<dbReference type="GO" id="GO:0008289">
    <property type="term" value="F:lipid binding"/>
    <property type="evidence" value="ECO:0007669"/>
    <property type="project" value="UniProtKB-KW"/>
</dbReference>
<gene>
    <name evidence="12" type="ORF">TTEB3V08_LOCUS7477</name>
</gene>
<keyword evidence="5 10" id="KW-1133">Transmembrane helix</keyword>
<evidence type="ECO:0000259" key="11">
    <source>
        <dbReference type="PROSITE" id="PS51847"/>
    </source>
</evidence>
<feature type="compositionally biased region" description="Low complexity" evidence="9">
    <location>
        <begin position="585"/>
        <end position="597"/>
    </location>
</feature>
<organism evidence="12">
    <name type="scientific">Timema tahoe</name>
    <dbReference type="NCBI Taxonomy" id="61484"/>
    <lineage>
        <taxon>Eukaryota</taxon>
        <taxon>Metazoa</taxon>
        <taxon>Ecdysozoa</taxon>
        <taxon>Arthropoda</taxon>
        <taxon>Hexapoda</taxon>
        <taxon>Insecta</taxon>
        <taxon>Pterygota</taxon>
        <taxon>Neoptera</taxon>
        <taxon>Polyneoptera</taxon>
        <taxon>Phasmatodea</taxon>
        <taxon>Timematodea</taxon>
        <taxon>Timematoidea</taxon>
        <taxon>Timematidae</taxon>
        <taxon>Timema</taxon>
    </lineage>
</organism>
<dbReference type="PANTHER" id="PTHR13466:SF0">
    <property type="entry name" value="SMP-LTD DOMAIN-CONTAINING PROTEIN"/>
    <property type="match status" value="1"/>
</dbReference>
<feature type="region of interest" description="Disordered" evidence="9">
    <location>
        <begin position="584"/>
        <end position="644"/>
    </location>
</feature>
<dbReference type="GO" id="GO:0005789">
    <property type="term" value="C:endoplasmic reticulum membrane"/>
    <property type="evidence" value="ECO:0007669"/>
    <property type="project" value="UniProtKB-SubCell"/>
</dbReference>
<evidence type="ECO:0000256" key="1">
    <source>
        <dbReference type="ARBA" id="ARBA00004586"/>
    </source>
</evidence>